<feature type="non-terminal residue" evidence="2">
    <location>
        <position position="198"/>
    </location>
</feature>
<dbReference type="STRING" id="37653.A0A0L8H7V2"/>
<accession>A0A0L8H7V2</accession>
<proteinExistence type="predicted"/>
<dbReference type="InterPro" id="IPR002035">
    <property type="entry name" value="VWF_A"/>
</dbReference>
<dbReference type="InterPro" id="IPR050525">
    <property type="entry name" value="ECM_Assembly_Org"/>
</dbReference>
<dbReference type="Gene3D" id="3.40.50.410">
    <property type="entry name" value="von Willebrand factor, type A domain"/>
    <property type="match status" value="1"/>
</dbReference>
<evidence type="ECO:0000313" key="2">
    <source>
        <dbReference type="EMBL" id="KOF85277.1"/>
    </source>
</evidence>
<organism evidence="2">
    <name type="scientific">Octopus bimaculoides</name>
    <name type="common">California two-spotted octopus</name>
    <dbReference type="NCBI Taxonomy" id="37653"/>
    <lineage>
        <taxon>Eukaryota</taxon>
        <taxon>Metazoa</taxon>
        <taxon>Spiralia</taxon>
        <taxon>Lophotrochozoa</taxon>
        <taxon>Mollusca</taxon>
        <taxon>Cephalopoda</taxon>
        <taxon>Coleoidea</taxon>
        <taxon>Octopodiformes</taxon>
        <taxon>Octopoda</taxon>
        <taxon>Incirrata</taxon>
        <taxon>Octopodidae</taxon>
        <taxon>Octopus</taxon>
    </lineage>
</organism>
<feature type="domain" description="VWFA" evidence="1">
    <location>
        <begin position="17"/>
        <end position="196"/>
    </location>
</feature>
<dbReference type="EMBL" id="KQ418926">
    <property type="protein sequence ID" value="KOF85277.1"/>
    <property type="molecule type" value="Genomic_DNA"/>
</dbReference>
<sequence>MFYYVFISVSVCNKPIDLAFMIDDSESIGEENFIKIKQFVKNLIQSFNIQLESMRIGLITTSTVANNHISLKDGGNLETLMKALQNITYSKGKPLFHVGLNYIRAKVFNHNFGSRPKTSRSVIPIIGSKSKLPAYTSRAAALLKQNGINVLVLGIGNNVSVAELKTISSRPDSGGLFTVDGYDSLISIKTALVTNMCS</sequence>
<dbReference type="Pfam" id="PF00092">
    <property type="entry name" value="VWA"/>
    <property type="match status" value="1"/>
</dbReference>
<dbReference type="CDD" id="cd01450">
    <property type="entry name" value="vWFA_subfamily_ECM"/>
    <property type="match status" value="1"/>
</dbReference>
<name>A0A0L8H7V2_OCTBM</name>
<dbReference type="PROSITE" id="PS50234">
    <property type="entry name" value="VWFA"/>
    <property type="match status" value="1"/>
</dbReference>
<dbReference type="InterPro" id="IPR036465">
    <property type="entry name" value="vWFA_dom_sf"/>
</dbReference>
<reference evidence="2" key="1">
    <citation type="submission" date="2015-07" db="EMBL/GenBank/DDBJ databases">
        <title>MeaNS - Measles Nucleotide Surveillance Program.</title>
        <authorList>
            <person name="Tran T."/>
            <person name="Druce J."/>
        </authorList>
    </citation>
    <scope>NUCLEOTIDE SEQUENCE</scope>
    <source>
        <strain evidence="2">UCB-OBI-ISO-001</strain>
        <tissue evidence="2">Gonad</tissue>
    </source>
</reference>
<evidence type="ECO:0000259" key="1">
    <source>
        <dbReference type="PROSITE" id="PS50234"/>
    </source>
</evidence>
<dbReference type="PANTHER" id="PTHR24020:SF20">
    <property type="entry name" value="PH DOMAIN-CONTAINING PROTEIN"/>
    <property type="match status" value="1"/>
</dbReference>
<dbReference type="SMART" id="SM00327">
    <property type="entry name" value="VWA"/>
    <property type="match status" value="1"/>
</dbReference>
<dbReference type="AlphaFoldDB" id="A0A0L8H7V2"/>
<dbReference type="SUPFAM" id="SSF53300">
    <property type="entry name" value="vWA-like"/>
    <property type="match status" value="1"/>
</dbReference>
<dbReference type="PANTHER" id="PTHR24020">
    <property type="entry name" value="COLLAGEN ALPHA"/>
    <property type="match status" value="1"/>
</dbReference>
<dbReference type="OrthoDB" id="6132182at2759"/>
<gene>
    <name evidence="2" type="ORF">OCBIM_22020560mg</name>
</gene>
<protein>
    <recommendedName>
        <fullName evidence="1">VWFA domain-containing protein</fullName>
    </recommendedName>
</protein>